<evidence type="ECO:0000256" key="2">
    <source>
        <dbReference type="ARBA" id="ARBA00023043"/>
    </source>
</evidence>
<dbReference type="EMBL" id="ML119849">
    <property type="protein sequence ID" value="RPA72728.1"/>
    <property type="molecule type" value="Genomic_DNA"/>
</dbReference>
<dbReference type="SUPFAM" id="SSF48403">
    <property type="entry name" value="Ankyrin repeat"/>
    <property type="match status" value="1"/>
</dbReference>
<dbReference type="GO" id="GO:0005634">
    <property type="term" value="C:nucleus"/>
    <property type="evidence" value="ECO:0007669"/>
    <property type="project" value="TreeGrafter"/>
</dbReference>
<dbReference type="Pfam" id="PF13637">
    <property type="entry name" value="Ank_4"/>
    <property type="match status" value="2"/>
</dbReference>
<evidence type="ECO:0000313" key="6">
    <source>
        <dbReference type="Proteomes" id="UP000275078"/>
    </source>
</evidence>
<dbReference type="InterPro" id="IPR002110">
    <property type="entry name" value="Ankyrin_rpt"/>
</dbReference>
<dbReference type="SUPFAM" id="SSF81383">
    <property type="entry name" value="F-box domain"/>
    <property type="match status" value="1"/>
</dbReference>
<dbReference type="Pfam" id="PF12937">
    <property type="entry name" value="F-box-like"/>
    <property type="match status" value="1"/>
</dbReference>
<keyword evidence="2 3" id="KW-0040">ANK repeat</keyword>
<organism evidence="5 6">
    <name type="scientific">Ascobolus immersus RN42</name>
    <dbReference type="NCBI Taxonomy" id="1160509"/>
    <lineage>
        <taxon>Eukaryota</taxon>
        <taxon>Fungi</taxon>
        <taxon>Dikarya</taxon>
        <taxon>Ascomycota</taxon>
        <taxon>Pezizomycotina</taxon>
        <taxon>Pezizomycetes</taxon>
        <taxon>Pezizales</taxon>
        <taxon>Ascobolaceae</taxon>
        <taxon>Ascobolus</taxon>
    </lineage>
</organism>
<dbReference type="InterPro" id="IPR001810">
    <property type="entry name" value="F-box_dom"/>
</dbReference>
<dbReference type="InterPro" id="IPR036047">
    <property type="entry name" value="F-box-like_dom_sf"/>
</dbReference>
<keyword evidence="1" id="KW-0677">Repeat</keyword>
<evidence type="ECO:0000313" key="5">
    <source>
        <dbReference type="EMBL" id="RPA72728.1"/>
    </source>
</evidence>
<dbReference type="Proteomes" id="UP000275078">
    <property type="component" value="Unassembled WGS sequence"/>
</dbReference>
<dbReference type="SMART" id="SM00248">
    <property type="entry name" value="ANK"/>
    <property type="match status" value="4"/>
</dbReference>
<dbReference type="PROSITE" id="PS50181">
    <property type="entry name" value="FBOX"/>
    <property type="match status" value="1"/>
</dbReference>
<proteinExistence type="predicted"/>
<evidence type="ECO:0000259" key="4">
    <source>
        <dbReference type="PROSITE" id="PS50181"/>
    </source>
</evidence>
<dbReference type="PROSITE" id="PS50088">
    <property type="entry name" value="ANK_REPEAT"/>
    <property type="match status" value="2"/>
</dbReference>
<dbReference type="InterPro" id="IPR050745">
    <property type="entry name" value="Multifunctional_regulatory"/>
</dbReference>
<feature type="repeat" description="ANK" evidence="3">
    <location>
        <begin position="424"/>
        <end position="459"/>
    </location>
</feature>
<dbReference type="PROSITE" id="PS50297">
    <property type="entry name" value="ANK_REP_REGION"/>
    <property type="match status" value="1"/>
</dbReference>
<evidence type="ECO:0000256" key="1">
    <source>
        <dbReference type="ARBA" id="ARBA00022737"/>
    </source>
</evidence>
<dbReference type="OrthoDB" id="4772757at2759"/>
<evidence type="ECO:0000256" key="3">
    <source>
        <dbReference type="PROSITE-ProRule" id="PRU00023"/>
    </source>
</evidence>
<dbReference type="PANTHER" id="PTHR24189:SF71">
    <property type="entry name" value="ANKYRIN REPEAT DOMAIN 39"/>
    <property type="match status" value="1"/>
</dbReference>
<dbReference type="Gene3D" id="1.25.40.20">
    <property type="entry name" value="Ankyrin repeat-containing domain"/>
    <property type="match status" value="2"/>
</dbReference>
<gene>
    <name evidence="5" type="ORF">BJ508DRAFT_419349</name>
</gene>
<dbReference type="SMART" id="SM00256">
    <property type="entry name" value="FBOX"/>
    <property type="match status" value="1"/>
</dbReference>
<accession>A0A3N4HJG1</accession>
<dbReference type="Gene3D" id="1.20.1280.50">
    <property type="match status" value="1"/>
</dbReference>
<feature type="repeat" description="ANK" evidence="3">
    <location>
        <begin position="245"/>
        <end position="277"/>
    </location>
</feature>
<name>A0A3N4HJG1_ASCIM</name>
<reference evidence="5 6" key="1">
    <citation type="journal article" date="2018" name="Nat. Ecol. Evol.">
        <title>Pezizomycetes genomes reveal the molecular basis of ectomycorrhizal truffle lifestyle.</title>
        <authorList>
            <person name="Murat C."/>
            <person name="Payen T."/>
            <person name="Noel B."/>
            <person name="Kuo A."/>
            <person name="Morin E."/>
            <person name="Chen J."/>
            <person name="Kohler A."/>
            <person name="Krizsan K."/>
            <person name="Balestrini R."/>
            <person name="Da Silva C."/>
            <person name="Montanini B."/>
            <person name="Hainaut M."/>
            <person name="Levati E."/>
            <person name="Barry K.W."/>
            <person name="Belfiori B."/>
            <person name="Cichocki N."/>
            <person name="Clum A."/>
            <person name="Dockter R.B."/>
            <person name="Fauchery L."/>
            <person name="Guy J."/>
            <person name="Iotti M."/>
            <person name="Le Tacon F."/>
            <person name="Lindquist E.A."/>
            <person name="Lipzen A."/>
            <person name="Malagnac F."/>
            <person name="Mello A."/>
            <person name="Molinier V."/>
            <person name="Miyauchi S."/>
            <person name="Poulain J."/>
            <person name="Riccioni C."/>
            <person name="Rubini A."/>
            <person name="Sitrit Y."/>
            <person name="Splivallo R."/>
            <person name="Traeger S."/>
            <person name="Wang M."/>
            <person name="Zifcakova L."/>
            <person name="Wipf D."/>
            <person name="Zambonelli A."/>
            <person name="Paolocci F."/>
            <person name="Nowrousian M."/>
            <person name="Ottonello S."/>
            <person name="Baldrian P."/>
            <person name="Spatafora J.W."/>
            <person name="Henrissat B."/>
            <person name="Nagy L.G."/>
            <person name="Aury J.M."/>
            <person name="Wincker P."/>
            <person name="Grigoriev I.V."/>
            <person name="Bonfante P."/>
            <person name="Martin F.M."/>
        </authorList>
    </citation>
    <scope>NUCLEOTIDE SEQUENCE [LARGE SCALE GENOMIC DNA]</scope>
    <source>
        <strain evidence="5 6">RN42</strain>
    </source>
</reference>
<dbReference type="GO" id="GO:0005737">
    <property type="term" value="C:cytoplasm"/>
    <property type="evidence" value="ECO:0007669"/>
    <property type="project" value="TreeGrafter"/>
</dbReference>
<dbReference type="InterPro" id="IPR036770">
    <property type="entry name" value="Ankyrin_rpt-contain_sf"/>
</dbReference>
<dbReference type="PANTHER" id="PTHR24189">
    <property type="entry name" value="MYOTROPHIN"/>
    <property type="match status" value="1"/>
</dbReference>
<keyword evidence="6" id="KW-1185">Reference proteome</keyword>
<protein>
    <submittedName>
        <fullName evidence="5">Ankyrin</fullName>
    </submittedName>
</protein>
<dbReference type="AlphaFoldDB" id="A0A3N4HJG1"/>
<sequence length="537" mass="61544">MATLRTLPNELKLEISSYLDLPSLLSLQRTCRIMYPICASQIYSAYGLWVSDIDWVGSIEYGRRFLEHTTEDQARRALHRYKWDYGSRRFIYGMLWVMGGGPDWFINGKPAEYLRSLRSHVFSEWKTGAREYYNPGETRDYLDTTDYTHQNKKNPLRDPRLSREEERQLLGDFIRPFAKLRTDITESIFAQTSAKRIKTDIVNDSFFFSGMIDMDSGGLLDVFYKNGIDIGNDPNFMWLTQDTATDETMLHHAARWGKWRIAKVLLDNGVDPNKLDSEGMTPLNRAIQAVDAECQEEHKMFSKEQKQKLYAGKVEVARLLIQAGANVNGGSLIVNQLWKHNEQCRGCDGWYLEQFITMTVEAGLEINELTSLEGVAGLIHYILQHDELSPIQQERIIRTIFRVNPEFSKHINDAVGDYDMPAGSKVTVLTEAVRPNLFTTTETVRLLVQNGADVNARDYAGLTPLMWAAAEKRRDLLEIMIPNNEELVERWLNDADFWNSHAKVIKLDRYHGKHGLRFRLMSPGWGTLGSAVTGLVA</sequence>
<dbReference type="STRING" id="1160509.A0A3N4HJG1"/>
<feature type="domain" description="F-box" evidence="4">
    <location>
        <begin position="1"/>
        <end position="46"/>
    </location>
</feature>